<organism evidence="1 2">
    <name type="scientific">Gracilibacillus pellucidus</name>
    <dbReference type="NCBI Taxonomy" id="3095368"/>
    <lineage>
        <taxon>Bacteria</taxon>
        <taxon>Bacillati</taxon>
        <taxon>Bacillota</taxon>
        <taxon>Bacilli</taxon>
        <taxon>Bacillales</taxon>
        <taxon>Bacillaceae</taxon>
        <taxon>Gracilibacillus</taxon>
    </lineage>
</organism>
<keyword evidence="2" id="KW-1185">Reference proteome</keyword>
<proteinExistence type="predicted"/>
<name>A0ACC6M0T1_9BACI</name>
<accession>A0ACC6M0T1</accession>
<sequence length="234" mass="26526">MLEQTKLHLYYYWKTSWTTILTFWGIYIFFIALMFIAAFYGSNGSIMMTGVNIAPGLIFSLFFGIFSFKDTFPYVIELGLDRYSFILSSFISIILYTVAMTSISQIVLHTVDYLINLFSLENFEFSGLEIATTDATSTSSIVLYEGLLYLLFFSFSILLGSVFFRFGLKIGFTVIAIFPIMMIIQPIAHKVLDALKYIAIGHELYTPFAFFVPYGVIAILLYVIVYNASAVGNN</sequence>
<evidence type="ECO:0000313" key="2">
    <source>
        <dbReference type="Proteomes" id="UP001277972"/>
    </source>
</evidence>
<evidence type="ECO:0000313" key="1">
    <source>
        <dbReference type="EMBL" id="MDX8044498.1"/>
    </source>
</evidence>
<gene>
    <name evidence="1" type="ORF">SH601_00735</name>
</gene>
<protein>
    <submittedName>
        <fullName evidence="1">Uncharacterized protein</fullName>
    </submittedName>
</protein>
<reference evidence="1" key="1">
    <citation type="submission" date="2023-11" db="EMBL/GenBank/DDBJ databases">
        <title>Gracilibacillus pellucida a moderately halophilic bacterium isolated from saline soil in Xinjiang province.</title>
        <authorList>
            <person name="Zhang Z."/>
            <person name="Tan F."/>
            <person name="Wang Y."/>
            <person name="Xia M."/>
        </authorList>
    </citation>
    <scope>NUCLEOTIDE SEQUENCE</scope>
    <source>
        <strain evidence="1">S3-1-1</strain>
    </source>
</reference>
<dbReference type="Proteomes" id="UP001277972">
    <property type="component" value="Unassembled WGS sequence"/>
</dbReference>
<dbReference type="EMBL" id="JAWZSR010000001">
    <property type="protein sequence ID" value="MDX8044498.1"/>
    <property type="molecule type" value="Genomic_DNA"/>
</dbReference>
<comment type="caution">
    <text evidence="1">The sequence shown here is derived from an EMBL/GenBank/DDBJ whole genome shotgun (WGS) entry which is preliminary data.</text>
</comment>